<comment type="caution">
    <text evidence="1">The sequence shown here is derived from an EMBL/GenBank/DDBJ whole genome shotgun (WGS) entry which is preliminary data.</text>
</comment>
<accession>A0ABD5NMX0</accession>
<dbReference type="Proteomes" id="UP001595846">
    <property type="component" value="Unassembled WGS sequence"/>
</dbReference>
<dbReference type="RefSeq" id="WP_256530619.1">
    <property type="nucleotide sequence ID" value="NZ_CP101824.1"/>
</dbReference>
<keyword evidence="2" id="KW-1185">Reference proteome</keyword>
<name>A0ABD5NMX0_9EURY</name>
<dbReference type="AlphaFoldDB" id="A0ABD5NMX0"/>
<reference evidence="1 2" key="1">
    <citation type="journal article" date="2019" name="Int. J. Syst. Evol. Microbiol.">
        <title>The Global Catalogue of Microorganisms (GCM) 10K type strain sequencing project: providing services to taxonomists for standard genome sequencing and annotation.</title>
        <authorList>
            <consortium name="The Broad Institute Genomics Platform"/>
            <consortium name="The Broad Institute Genome Sequencing Center for Infectious Disease"/>
            <person name="Wu L."/>
            <person name="Ma J."/>
        </authorList>
    </citation>
    <scope>NUCLEOTIDE SEQUENCE [LARGE SCALE GENOMIC DNA]</scope>
    <source>
        <strain evidence="1 2">IBRC-M 10256</strain>
    </source>
</reference>
<gene>
    <name evidence="1" type="ORF">ACFOUR_06030</name>
</gene>
<protein>
    <submittedName>
        <fullName evidence="1">Uncharacterized protein</fullName>
    </submittedName>
</protein>
<organism evidence="1 2">
    <name type="scientific">Halovivax cerinus</name>
    <dbReference type="NCBI Taxonomy" id="1487865"/>
    <lineage>
        <taxon>Archaea</taxon>
        <taxon>Methanobacteriati</taxon>
        <taxon>Methanobacteriota</taxon>
        <taxon>Stenosarchaea group</taxon>
        <taxon>Halobacteria</taxon>
        <taxon>Halobacteriales</taxon>
        <taxon>Natrialbaceae</taxon>
        <taxon>Halovivax</taxon>
    </lineage>
</organism>
<proteinExistence type="predicted"/>
<dbReference type="EMBL" id="JBHSAQ010000002">
    <property type="protein sequence ID" value="MFC3957929.1"/>
    <property type="molecule type" value="Genomic_DNA"/>
</dbReference>
<evidence type="ECO:0000313" key="1">
    <source>
        <dbReference type="EMBL" id="MFC3957929.1"/>
    </source>
</evidence>
<evidence type="ECO:0000313" key="2">
    <source>
        <dbReference type="Proteomes" id="UP001595846"/>
    </source>
</evidence>
<dbReference type="GeneID" id="73903310"/>
<sequence length="84" mass="9401">MTAADASSDAHEYKPRGRECYRCNRDVAPHFLFRVTVESPAPLSEKYADGVRYCCEHCAAAMNLSDFSRRWIVPTGRGDESTNG</sequence>